<accession>X1BQW9</accession>
<reference evidence="1" key="1">
    <citation type="journal article" date="2014" name="Front. Microbiol.">
        <title>High frequency of phylogenetically diverse reductive dehalogenase-homologous genes in deep subseafloor sedimentary metagenomes.</title>
        <authorList>
            <person name="Kawai M."/>
            <person name="Futagami T."/>
            <person name="Toyoda A."/>
            <person name="Takaki Y."/>
            <person name="Nishi S."/>
            <person name="Hori S."/>
            <person name="Arai W."/>
            <person name="Tsubouchi T."/>
            <person name="Morono Y."/>
            <person name="Uchiyama I."/>
            <person name="Ito T."/>
            <person name="Fujiyama A."/>
            <person name="Inagaki F."/>
            <person name="Takami H."/>
        </authorList>
    </citation>
    <scope>NUCLEOTIDE SEQUENCE</scope>
    <source>
        <strain evidence="1">Expedition CK06-06</strain>
    </source>
</reference>
<proteinExistence type="predicted"/>
<comment type="caution">
    <text evidence="1">The sequence shown here is derived from an EMBL/GenBank/DDBJ whole genome shotgun (WGS) entry which is preliminary data.</text>
</comment>
<sequence length="188" mass="20902">LNEELTALQQQLVDMKDTRQQDIDDLRDTITDKETLLENSYTTLEEQQAEYERVTGLHTEFIASLYRVMTTEIMTELEKMYGFEEPAPSGPLVGPTYATDLLGPVQQFARGTHYVPETMPAIVHRGEQIIPAGGQGTGGDNITIYNEIHATINNEMDARELGALLAEGGRSSLLKRGKSTFKVILLNS</sequence>
<feature type="non-terminal residue" evidence="1">
    <location>
        <position position="1"/>
    </location>
</feature>
<gene>
    <name evidence="1" type="ORF">S01H4_32223</name>
</gene>
<evidence type="ECO:0000313" key="1">
    <source>
        <dbReference type="EMBL" id="GAG86553.1"/>
    </source>
</evidence>
<organism evidence="1">
    <name type="scientific">marine sediment metagenome</name>
    <dbReference type="NCBI Taxonomy" id="412755"/>
    <lineage>
        <taxon>unclassified sequences</taxon>
        <taxon>metagenomes</taxon>
        <taxon>ecological metagenomes</taxon>
    </lineage>
</organism>
<protein>
    <submittedName>
        <fullName evidence="1">Uncharacterized protein</fullName>
    </submittedName>
</protein>
<name>X1BQW9_9ZZZZ</name>
<dbReference type="EMBL" id="BART01016816">
    <property type="protein sequence ID" value="GAG86553.1"/>
    <property type="molecule type" value="Genomic_DNA"/>
</dbReference>
<dbReference type="AlphaFoldDB" id="X1BQW9"/>